<comment type="similarity">
    <text evidence="2 6">Belongs to the drug/metabolite transporter (DMT) superfamily. Plant drug/metabolite exporter (P-DME) (TC 2.A.7.4) family.</text>
</comment>
<feature type="transmembrane region" description="Helical" evidence="6">
    <location>
        <begin position="114"/>
        <end position="135"/>
    </location>
</feature>
<keyword evidence="3 6" id="KW-0812">Transmembrane</keyword>
<keyword evidence="5 6" id="KW-0472">Membrane</keyword>
<feature type="transmembrane region" description="Helical" evidence="6">
    <location>
        <begin position="259"/>
        <end position="278"/>
    </location>
</feature>
<evidence type="ECO:0000256" key="3">
    <source>
        <dbReference type="ARBA" id="ARBA00022692"/>
    </source>
</evidence>
<keyword evidence="9" id="KW-1185">Reference proteome</keyword>
<feature type="transmembrane region" description="Helical" evidence="6">
    <location>
        <begin position="225"/>
        <end position="247"/>
    </location>
</feature>
<feature type="transmembrane region" description="Helical" evidence="6">
    <location>
        <begin position="290"/>
        <end position="310"/>
    </location>
</feature>
<gene>
    <name evidence="8" type="ORF">PVAP13_7NG176800</name>
</gene>
<evidence type="ECO:0000256" key="6">
    <source>
        <dbReference type="RuleBase" id="RU363077"/>
    </source>
</evidence>
<proteinExistence type="inferred from homology"/>
<accession>A0A8T0PW17</accession>
<dbReference type="AlphaFoldDB" id="A0A8T0PW17"/>
<evidence type="ECO:0000259" key="7">
    <source>
        <dbReference type="Pfam" id="PF00892"/>
    </source>
</evidence>
<comment type="caution">
    <text evidence="8">The sequence shown here is derived from an EMBL/GenBank/DDBJ whole genome shotgun (WGS) entry which is preliminary data.</text>
</comment>
<feature type="transmembrane region" description="Helical" evidence="6">
    <location>
        <begin position="147"/>
        <end position="167"/>
    </location>
</feature>
<dbReference type="PANTHER" id="PTHR31218">
    <property type="entry name" value="WAT1-RELATED PROTEIN"/>
    <property type="match status" value="1"/>
</dbReference>
<comment type="subcellular location">
    <subcellularLocation>
        <location evidence="1 6">Membrane</location>
        <topology evidence="1 6">Multi-pass membrane protein</topology>
    </subcellularLocation>
</comment>
<dbReference type="GO" id="GO:0016020">
    <property type="term" value="C:membrane"/>
    <property type="evidence" value="ECO:0007669"/>
    <property type="project" value="UniProtKB-SubCell"/>
</dbReference>
<dbReference type="SUPFAM" id="SSF103481">
    <property type="entry name" value="Multidrug resistance efflux transporter EmrE"/>
    <property type="match status" value="2"/>
</dbReference>
<feature type="domain" description="EamA" evidence="7">
    <location>
        <begin position="195"/>
        <end position="333"/>
    </location>
</feature>
<evidence type="ECO:0000256" key="5">
    <source>
        <dbReference type="ARBA" id="ARBA00023136"/>
    </source>
</evidence>
<feature type="domain" description="EamA" evidence="7">
    <location>
        <begin position="29"/>
        <end position="156"/>
    </location>
</feature>
<dbReference type="OrthoDB" id="670984at2759"/>
<feature type="transmembrane region" description="Helical" evidence="6">
    <location>
        <begin position="316"/>
        <end position="335"/>
    </location>
</feature>
<evidence type="ECO:0000313" key="8">
    <source>
        <dbReference type="EMBL" id="KAG2566681.1"/>
    </source>
</evidence>
<dbReference type="InterPro" id="IPR037185">
    <property type="entry name" value="EmrE-like"/>
</dbReference>
<feature type="transmembrane region" description="Helical" evidence="6">
    <location>
        <begin position="50"/>
        <end position="74"/>
    </location>
</feature>
<feature type="transmembrane region" description="Helical" evidence="6">
    <location>
        <begin position="194"/>
        <end position="213"/>
    </location>
</feature>
<name>A0A8T0PW17_PANVG</name>
<evidence type="ECO:0000256" key="1">
    <source>
        <dbReference type="ARBA" id="ARBA00004141"/>
    </source>
</evidence>
<dbReference type="Pfam" id="PF00892">
    <property type="entry name" value="EamA"/>
    <property type="match status" value="2"/>
</dbReference>
<feature type="transmembrane region" description="Helical" evidence="6">
    <location>
        <begin position="86"/>
        <end position="108"/>
    </location>
</feature>
<reference evidence="8" key="1">
    <citation type="submission" date="2020-05" db="EMBL/GenBank/DDBJ databases">
        <title>WGS assembly of Panicum virgatum.</title>
        <authorList>
            <person name="Lovell J.T."/>
            <person name="Jenkins J."/>
            <person name="Shu S."/>
            <person name="Juenger T.E."/>
            <person name="Schmutz J."/>
        </authorList>
    </citation>
    <scope>NUCLEOTIDE SEQUENCE</scope>
    <source>
        <strain evidence="8">AP13</strain>
    </source>
</reference>
<dbReference type="EMBL" id="CM029050">
    <property type="protein sequence ID" value="KAG2566681.1"/>
    <property type="molecule type" value="Genomic_DNA"/>
</dbReference>
<organism evidence="8 9">
    <name type="scientific">Panicum virgatum</name>
    <name type="common">Blackwell switchgrass</name>
    <dbReference type="NCBI Taxonomy" id="38727"/>
    <lineage>
        <taxon>Eukaryota</taxon>
        <taxon>Viridiplantae</taxon>
        <taxon>Streptophyta</taxon>
        <taxon>Embryophyta</taxon>
        <taxon>Tracheophyta</taxon>
        <taxon>Spermatophyta</taxon>
        <taxon>Magnoliopsida</taxon>
        <taxon>Liliopsida</taxon>
        <taxon>Poales</taxon>
        <taxon>Poaceae</taxon>
        <taxon>PACMAD clade</taxon>
        <taxon>Panicoideae</taxon>
        <taxon>Panicodae</taxon>
        <taxon>Paniceae</taxon>
        <taxon>Panicinae</taxon>
        <taxon>Panicum</taxon>
        <taxon>Panicum sect. Hiantes</taxon>
    </lineage>
</organism>
<dbReference type="InterPro" id="IPR030184">
    <property type="entry name" value="WAT1-related"/>
</dbReference>
<keyword evidence="4 6" id="KW-1133">Transmembrane helix</keyword>
<evidence type="ECO:0000313" key="9">
    <source>
        <dbReference type="Proteomes" id="UP000823388"/>
    </source>
</evidence>
<protein>
    <recommendedName>
        <fullName evidence="6">WAT1-related protein</fullName>
    </recommendedName>
</protein>
<dbReference type="InterPro" id="IPR000620">
    <property type="entry name" value="EamA_dom"/>
</dbReference>
<dbReference type="GO" id="GO:0022857">
    <property type="term" value="F:transmembrane transporter activity"/>
    <property type="evidence" value="ECO:0007669"/>
    <property type="project" value="InterPro"/>
</dbReference>
<evidence type="ECO:0000256" key="2">
    <source>
        <dbReference type="ARBA" id="ARBA00007635"/>
    </source>
</evidence>
<sequence>MDVEMGARAAAAPPAADTEAAWKAPAAMVLVQLFNTGMVLLSKVSIGGGMFVLALLAYRSLFGAAIILPVALLRERGKWKEMDWHAAGWIFLNAFIGYAVPMSLYYYGLHDTTASYAIIFLNIIPLTTFILSFVLRMEALHIRSMAGLLKVAGVLLSVGGTMIISLYKGEILHLWNPILHHPNEEHVDVASHQLRGTFLLAGSSFMFACWYLIQSKVLNVYPYKYWSSMATCLVGGFQTALAGVIVRRDKDAWKIGWDINLLTIVYSGALATAGKYSLNSWAVAKKGPSYPPMFNPLSVVFTVVLGSMFIGDDITVGSLIGTTLVIVGTYVFLWAKARELPEK</sequence>
<dbReference type="Proteomes" id="UP000823388">
    <property type="component" value="Chromosome 7N"/>
</dbReference>
<evidence type="ECO:0000256" key="4">
    <source>
        <dbReference type="ARBA" id="ARBA00022989"/>
    </source>
</evidence>